<gene>
    <name evidence="1" type="ORF">LDAN0321_LOCUS2314</name>
</gene>
<protein>
    <submittedName>
        <fullName evidence="1">Uncharacterized protein</fullName>
    </submittedName>
</protein>
<organism evidence="1">
    <name type="scientific">Leptocylindrus danicus</name>
    <dbReference type="NCBI Taxonomy" id="163516"/>
    <lineage>
        <taxon>Eukaryota</taxon>
        <taxon>Sar</taxon>
        <taxon>Stramenopiles</taxon>
        <taxon>Ochrophyta</taxon>
        <taxon>Bacillariophyta</taxon>
        <taxon>Coscinodiscophyceae</taxon>
        <taxon>Chaetocerotophycidae</taxon>
        <taxon>Leptocylindrales</taxon>
        <taxon>Leptocylindraceae</taxon>
        <taxon>Leptocylindrus</taxon>
    </lineage>
</organism>
<reference evidence="1" key="1">
    <citation type="submission" date="2021-01" db="EMBL/GenBank/DDBJ databases">
        <authorList>
            <person name="Corre E."/>
            <person name="Pelletier E."/>
            <person name="Niang G."/>
            <person name="Scheremetjew M."/>
            <person name="Finn R."/>
            <person name="Kale V."/>
            <person name="Holt S."/>
            <person name="Cochrane G."/>
            <person name="Meng A."/>
            <person name="Brown T."/>
            <person name="Cohen L."/>
        </authorList>
    </citation>
    <scope>NUCLEOTIDE SEQUENCE</scope>
    <source>
        <strain evidence="1">B650</strain>
    </source>
</reference>
<sequence length="106" mass="12533">MITTTKTNHLKNYWNKFTATRLPRMLLGAWCFGVKRVHGHPRHNTRRAYLNLVDKLKLNKLDCFLGNNKKGELRCILDLIRYDPAEFQLRMDHGTCEFVNAWLNSE</sequence>
<dbReference type="EMBL" id="HBGY01003744">
    <property type="protein sequence ID" value="CAD9559935.1"/>
    <property type="molecule type" value="Transcribed_RNA"/>
</dbReference>
<proteinExistence type="predicted"/>
<dbReference type="AlphaFoldDB" id="A0A7S2NV29"/>
<accession>A0A7S2NV29</accession>
<evidence type="ECO:0000313" key="1">
    <source>
        <dbReference type="EMBL" id="CAD9559935.1"/>
    </source>
</evidence>
<name>A0A7S2NV29_9STRA</name>